<feature type="domain" description="Cytochrome c oxidase subunit IV bacterial aa3 type" evidence="2">
    <location>
        <begin position="11"/>
        <end position="48"/>
    </location>
</feature>
<feature type="transmembrane region" description="Helical" evidence="1">
    <location>
        <begin position="54"/>
        <end position="73"/>
    </location>
</feature>
<keyword evidence="1" id="KW-0472">Membrane</keyword>
<dbReference type="InterPro" id="IPR036596">
    <property type="entry name" value="Cyt-C_aa3_sf"/>
</dbReference>
<dbReference type="OrthoDB" id="7190773at2"/>
<keyword evidence="1" id="KW-0812">Transmembrane</keyword>
<sequence>MADHHDDSDYVHGHMDVHQQQHSYELFASLTKWVSLHLAVVLVFLVILTCTQMGWLTALIAAIVVAALGWFMLKKKPDAAH</sequence>
<protein>
    <submittedName>
        <fullName evidence="3">Aa3 type cytochrome c oxidase subunit IV</fullName>
    </submittedName>
</protein>
<keyword evidence="1" id="KW-1133">Transmembrane helix</keyword>
<dbReference type="SUPFAM" id="SSF81469">
    <property type="entry name" value="Bacterial aa3 type cytochrome c oxidase subunit IV"/>
    <property type="match status" value="1"/>
</dbReference>
<dbReference type="EMBL" id="FMTS01000001">
    <property type="protein sequence ID" value="SCW38968.1"/>
    <property type="molecule type" value="Genomic_DNA"/>
</dbReference>
<dbReference type="RefSeq" id="WP_090644093.1">
    <property type="nucleotide sequence ID" value="NZ_CBCRYE010000001.1"/>
</dbReference>
<dbReference type="Pfam" id="PF07835">
    <property type="entry name" value="COX4_pro_2"/>
    <property type="match status" value="1"/>
</dbReference>
<proteinExistence type="predicted"/>
<evidence type="ECO:0000259" key="2">
    <source>
        <dbReference type="Pfam" id="PF07835"/>
    </source>
</evidence>
<dbReference type="InterPro" id="IPR012422">
    <property type="entry name" value="Cyt_c_oxidase_su4_bac-aa3"/>
</dbReference>
<feature type="transmembrane region" description="Helical" evidence="1">
    <location>
        <begin position="30"/>
        <end position="48"/>
    </location>
</feature>
<organism evidence="3 4">
    <name type="scientific">Asticcacaulis taihuensis</name>
    <dbReference type="NCBI Taxonomy" id="260084"/>
    <lineage>
        <taxon>Bacteria</taxon>
        <taxon>Pseudomonadati</taxon>
        <taxon>Pseudomonadota</taxon>
        <taxon>Alphaproteobacteria</taxon>
        <taxon>Caulobacterales</taxon>
        <taxon>Caulobacteraceae</taxon>
        <taxon>Asticcacaulis</taxon>
    </lineage>
</organism>
<evidence type="ECO:0000313" key="4">
    <source>
        <dbReference type="Proteomes" id="UP000199150"/>
    </source>
</evidence>
<evidence type="ECO:0000256" key="1">
    <source>
        <dbReference type="SAM" id="Phobius"/>
    </source>
</evidence>
<dbReference type="STRING" id="260084.SAMN02927928_0882"/>
<evidence type="ECO:0000313" key="3">
    <source>
        <dbReference type="EMBL" id="SCW38968.1"/>
    </source>
</evidence>
<keyword evidence="4" id="KW-1185">Reference proteome</keyword>
<dbReference type="Proteomes" id="UP000199150">
    <property type="component" value="Unassembled WGS sequence"/>
</dbReference>
<dbReference type="Gene3D" id="1.20.5.160">
    <property type="entry name" value="Bacterial aa3 type cytochrome c oxidase subunit IV"/>
    <property type="match status" value="1"/>
</dbReference>
<reference evidence="4" key="1">
    <citation type="submission" date="2016-10" db="EMBL/GenBank/DDBJ databases">
        <authorList>
            <person name="Varghese N."/>
            <person name="Submissions S."/>
        </authorList>
    </citation>
    <scope>NUCLEOTIDE SEQUENCE [LARGE SCALE GENOMIC DNA]</scope>
    <source>
        <strain evidence="4">CGMCC 1.3431</strain>
    </source>
</reference>
<dbReference type="AlphaFoldDB" id="A0A1G4Q3Q1"/>
<name>A0A1G4Q3Q1_9CAUL</name>
<gene>
    <name evidence="3" type="ORF">SAMN02927928_0882</name>
</gene>
<accession>A0A1G4Q3Q1</accession>